<dbReference type="FunFam" id="3.40.50.720:FF:000271">
    <property type="entry name" value="oxidoreductase HTATIP2 isoform X1"/>
    <property type="match status" value="1"/>
</dbReference>
<reference evidence="10 11" key="1">
    <citation type="submission" date="2018-10" db="EMBL/GenBank/DDBJ databases">
        <title>Genome assembly for a Yunnan-Guizhou Plateau 3E fish, Anabarilius grahami (Regan), and its evolutionary and genetic applications.</title>
        <authorList>
            <person name="Jiang W."/>
        </authorList>
    </citation>
    <scope>NUCLEOTIDE SEQUENCE [LARGE SCALE GENOMIC DNA]</scope>
    <source>
        <strain evidence="10">AG-KIZ</strain>
        <tissue evidence="10">Muscle</tissue>
    </source>
</reference>
<sequence>MAGYLPTLPNPGEARRRSLEAPPLMETTKLNTVPLEEEVLSVKTRIMKTKKDVQQMIQERIKKTSNTHQNSEKCQAELLEMMEEKQKAAEKQKEKLIQELQQEISELKMRNTELDHLLDTEDHLHLLQIEPFLCSPPHTRNWPEVSMSTDVHVETLRRALTELQETLDEKISQPSATRCILCVCGVRARVLRKRSVKRGRNKEEASACTNNQSLLFIEPGMNTFQCNWGKTISFFTVFVVALAAVFQYLENSETVEFPRMDLNAMEENYRQKNRTCFVLGASGETGKALLKEIVEHNIFSKITLIGRRQLTFEDKAYENLVQKVVDFEKLEEYAEAFQGHDVGYCCLGTTKAKAGAEGFVRVDHDYVLKSAELAKAGGCSHFHLESSKGADKTSSFLYLKTKGQVEAEIEDLGFERFSIYRPAVLLVERQESRPAEWMARKFLGAFSSAFPTAMSIPITSVARAMLVNTLKDGEQKVEILENKAIYELGRIRDKK</sequence>
<evidence type="ECO:0000256" key="5">
    <source>
        <dbReference type="ARBA" id="ARBA00093604"/>
    </source>
</evidence>
<dbReference type="Proteomes" id="UP000281406">
    <property type="component" value="Unassembled WGS sequence"/>
</dbReference>
<keyword evidence="1" id="KW-0521">NADP</keyword>
<dbReference type="PANTHER" id="PTHR14097">
    <property type="entry name" value="OXIDOREDUCTASE HTATIP2"/>
    <property type="match status" value="1"/>
</dbReference>
<dbReference type="InterPro" id="IPR016040">
    <property type="entry name" value="NAD(P)-bd_dom"/>
</dbReference>
<evidence type="ECO:0000259" key="8">
    <source>
        <dbReference type="Pfam" id="PF13460"/>
    </source>
</evidence>
<accession>A0A3N0YDU2</accession>
<evidence type="ECO:0000256" key="1">
    <source>
        <dbReference type="ARBA" id="ARBA00022857"/>
    </source>
</evidence>
<proteinExistence type="predicted"/>
<dbReference type="EMBL" id="RJVU01047059">
    <property type="protein sequence ID" value="ROL44040.1"/>
    <property type="molecule type" value="Genomic_DNA"/>
</dbReference>
<dbReference type="SUPFAM" id="SSF51735">
    <property type="entry name" value="NAD(P)-binding Rossmann-fold domains"/>
    <property type="match status" value="1"/>
</dbReference>
<organism evidence="10 11">
    <name type="scientific">Anabarilius grahami</name>
    <name type="common">Kanglang fish</name>
    <name type="synonym">Barilius grahami</name>
    <dbReference type="NCBI Taxonomy" id="495550"/>
    <lineage>
        <taxon>Eukaryota</taxon>
        <taxon>Metazoa</taxon>
        <taxon>Chordata</taxon>
        <taxon>Craniata</taxon>
        <taxon>Vertebrata</taxon>
        <taxon>Euteleostomi</taxon>
        <taxon>Actinopterygii</taxon>
        <taxon>Neopterygii</taxon>
        <taxon>Teleostei</taxon>
        <taxon>Ostariophysi</taxon>
        <taxon>Cypriniformes</taxon>
        <taxon>Xenocyprididae</taxon>
        <taxon>Xenocypridinae</taxon>
        <taxon>Xenocypridinae incertae sedis</taxon>
        <taxon>Anabarilius</taxon>
    </lineage>
</organism>
<evidence type="ECO:0000256" key="4">
    <source>
        <dbReference type="ARBA" id="ARBA00093483"/>
    </source>
</evidence>
<dbReference type="Gene3D" id="3.40.50.720">
    <property type="entry name" value="NAD(P)-binding Rossmann-like Domain"/>
    <property type="match status" value="1"/>
</dbReference>
<gene>
    <name evidence="10" type="ORF">DPX16_6485</name>
</gene>
<feature type="domain" description="TRIM8/14/16/25/29/45/65 coiled-coil region" evidence="9">
    <location>
        <begin position="36"/>
        <end position="171"/>
    </location>
</feature>
<dbReference type="GO" id="GO:0003824">
    <property type="term" value="F:catalytic activity"/>
    <property type="evidence" value="ECO:0007669"/>
    <property type="project" value="UniProtKB-ARBA"/>
</dbReference>
<dbReference type="InterPro" id="IPR036291">
    <property type="entry name" value="NAD(P)-bd_dom_sf"/>
</dbReference>
<keyword evidence="3" id="KW-1015">Disulfide bond</keyword>
<evidence type="ECO:0000259" key="9">
    <source>
        <dbReference type="Pfam" id="PF25600"/>
    </source>
</evidence>
<dbReference type="CDD" id="cd05250">
    <property type="entry name" value="CC3_like_SDR_a"/>
    <property type="match status" value="1"/>
</dbReference>
<comment type="caution">
    <text evidence="10">The sequence shown here is derived from an EMBL/GenBank/DDBJ whole genome shotgun (WGS) entry which is preliminary data.</text>
</comment>
<dbReference type="InterPro" id="IPR058030">
    <property type="entry name" value="TRIM8/14/16/25/29/45/65_CC"/>
</dbReference>
<dbReference type="Pfam" id="PF13460">
    <property type="entry name" value="NAD_binding_10"/>
    <property type="match status" value="1"/>
</dbReference>
<feature type="coiled-coil region" evidence="6">
    <location>
        <begin position="71"/>
        <end position="117"/>
    </location>
</feature>
<keyword evidence="11" id="KW-1185">Reference proteome</keyword>
<evidence type="ECO:0000313" key="10">
    <source>
        <dbReference type="EMBL" id="ROL44040.1"/>
    </source>
</evidence>
<protein>
    <recommendedName>
        <fullName evidence="5">Protein HTATIP2</fullName>
    </recommendedName>
</protein>
<comment type="subunit">
    <text evidence="4">Monomer. Forms homodimers during oxidative stress. Interacts (via N-terminus) with elongation factor EEF1A1 (via middle-region); the interaction is direct and competes with EEF1A1 binding to guanyl-nucleotide exchange factor EEF1B2, thereby inhibiting GDP for GTP exchange and reactivation of EEF1A1. Interacts with nuclear transport receptors XPO4, IPO5/RANBP5, IPO7, IPO9 and KPNB1 as well as GCN1L1/GCN1 and LRPPRC probably through their HEAT repeats. Binds NCOA5/CIA.</text>
</comment>
<name>A0A3N0YDU2_ANAGA</name>
<keyword evidence="2" id="KW-0007">Acetylation</keyword>
<feature type="domain" description="NAD(P)-binding" evidence="8">
    <location>
        <begin position="280"/>
        <end position="429"/>
    </location>
</feature>
<evidence type="ECO:0000256" key="7">
    <source>
        <dbReference type="SAM" id="MobiDB-lite"/>
    </source>
</evidence>
<feature type="region of interest" description="Disordered" evidence="7">
    <location>
        <begin position="1"/>
        <end position="20"/>
    </location>
</feature>
<dbReference type="AlphaFoldDB" id="A0A3N0YDU2"/>
<dbReference type="Pfam" id="PF25600">
    <property type="entry name" value="TRIM_CC"/>
    <property type="match status" value="1"/>
</dbReference>
<evidence type="ECO:0000313" key="11">
    <source>
        <dbReference type="Proteomes" id="UP000281406"/>
    </source>
</evidence>
<dbReference type="OrthoDB" id="430436at2759"/>
<dbReference type="GO" id="GO:0051170">
    <property type="term" value="P:import into nucleus"/>
    <property type="evidence" value="ECO:0007669"/>
    <property type="project" value="TreeGrafter"/>
</dbReference>
<evidence type="ECO:0000256" key="6">
    <source>
        <dbReference type="SAM" id="Coils"/>
    </source>
</evidence>
<dbReference type="PANTHER" id="PTHR14097:SF7">
    <property type="entry name" value="OXIDOREDUCTASE HTATIP2"/>
    <property type="match status" value="1"/>
</dbReference>
<dbReference type="GO" id="GO:0005737">
    <property type="term" value="C:cytoplasm"/>
    <property type="evidence" value="ECO:0007669"/>
    <property type="project" value="TreeGrafter"/>
</dbReference>
<evidence type="ECO:0000256" key="2">
    <source>
        <dbReference type="ARBA" id="ARBA00022990"/>
    </source>
</evidence>
<keyword evidence="6" id="KW-0175">Coiled coil</keyword>
<evidence type="ECO:0000256" key="3">
    <source>
        <dbReference type="ARBA" id="ARBA00023157"/>
    </source>
</evidence>